<dbReference type="SUPFAM" id="SSF52540">
    <property type="entry name" value="P-loop containing nucleoside triphosphate hydrolases"/>
    <property type="match status" value="1"/>
</dbReference>
<dbReference type="GO" id="GO:0005315">
    <property type="term" value="F:phosphate transmembrane transporter activity"/>
    <property type="evidence" value="ECO:0007669"/>
    <property type="project" value="InterPro"/>
</dbReference>
<dbReference type="GeneID" id="24803220"/>
<dbReference type="RefSeq" id="WP_048094652.1">
    <property type="nucleotide sequence ID" value="NZ_CP011267.1"/>
</dbReference>
<feature type="domain" description="ABC transporter" evidence="4">
    <location>
        <begin position="2"/>
        <end position="231"/>
    </location>
</feature>
<dbReference type="InterPro" id="IPR005670">
    <property type="entry name" value="PstB-like"/>
</dbReference>
<organism evidence="5 6">
    <name type="scientific">Geoglobus ahangari</name>
    <dbReference type="NCBI Taxonomy" id="113653"/>
    <lineage>
        <taxon>Archaea</taxon>
        <taxon>Methanobacteriati</taxon>
        <taxon>Methanobacteriota</taxon>
        <taxon>Archaeoglobi</taxon>
        <taxon>Archaeoglobales</taxon>
        <taxon>Archaeoglobaceae</taxon>
        <taxon>Geoglobus</taxon>
    </lineage>
</organism>
<dbReference type="OrthoDB" id="31298at2157"/>
<dbReference type="SMART" id="SM00382">
    <property type="entry name" value="AAA"/>
    <property type="match status" value="1"/>
</dbReference>
<dbReference type="Gene3D" id="3.40.50.300">
    <property type="entry name" value="P-loop containing nucleotide triphosphate hydrolases"/>
    <property type="match status" value="1"/>
</dbReference>
<evidence type="ECO:0000259" key="4">
    <source>
        <dbReference type="PROSITE" id="PS50893"/>
    </source>
</evidence>
<dbReference type="InterPro" id="IPR027417">
    <property type="entry name" value="P-loop_NTPase"/>
</dbReference>
<dbReference type="EMBL" id="CP011267">
    <property type="protein sequence ID" value="AKG92021.1"/>
    <property type="molecule type" value="Genomic_DNA"/>
</dbReference>
<dbReference type="InterPro" id="IPR017871">
    <property type="entry name" value="ABC_transporter-like_CS"/>
</dbReference>
<keyword evidence="6" id="KW-1185">Reference proteome</keyword>
<dbReference type="PANTHER" id="PTHR43423:SF1">
    <property type="entry name" value="ABC TRANSPORTER I FAMILY MEMBER 17"/>
    <property type="match status" value="1"/>
</dbReference>
<dbReference type="AlphaFoldDB" id="A0A0F7DC09"/>
<evidence type="ECO:0000256" key="3">
    <source>
        <dbReference type="ARBA" id="ARBA00022840"/>
    </source>
</evidence>
<sequence length="237" mass="26775">MIELRGVSKRYGDVQALKNVSLEVRRGEVFAVIGSSGAGKTTLLRVISCLETDFGGEYTFDGVDVRENLETIRRRVTMVFQTPVMFRANVFDNVAYGLKVRGVNGKELRERVERTLEKLGIQELAGKNARKLSGGQKQRVAIARALVLDADVYAFDEPTANLDAENARVIEDAIREMRGEGKTIILATHNLFQAKRLADRVAYIEKGEIVEIAETKRLFENPEDERTRRFVEEIAYY</sequence>
<dbReference type="PROSITE" id="PS50893">
    <property type="entry name" value="ABC_TRANSPORTER_2"/>
    <property type="match status" value="1"/>
</dbReference>
<dbReference type="STRING" id="113653.GAH_00640"/>
<dbReference type="GO" id="GO:0035435">
    <property type="term" value="P:phosphate ion transmembrane transport"/>
    <property type="evidence" value="ECO:0007669"/>
    <property type="project" value="InterPro"/>
</dbReference>
<dbReference type="EC" id="3.6.3.55" evidence="5"/>
<evidence type="ECO:0000256" key="2">
    <source>
        <dbReference type="ARBA" id="ARBA00022741"/>
    </source>
</evidence>
<accession>A0A0F7DC09</accession>
<dbReference type="PANTHER" id="PTHR43423">
    <property type="entry name" value="ABC TRANSPORTER I FAMILY MEMBER 17"/>
    <property type="match status" value="1"/>
</dbReference>
<evidence type="ECO:0000313" key="6">
    <source>
        <dbReference type="Proteomes" id="UP000034723"/>
    </source>
</evidence>
<dbReference type="KEGG" id="gah:GAH_00640"/>
<dbReference type="Proteomes" id="UP000034723">
    <property type="component" value="Chromosome"/>
</dbReference>
<dbReference type="InterPro" id="IPR003439">
    <property type="entry name" value="ABC_transporter-like_ATP-bd"/>
</dbReference>
<protein>
    <submittedName>
        <fullName evidence="5">ABC-type polar amino acid transport system, ATPase component</fullName>
        <ecNumber evidence="5">3.6.3.55</ecNumber>
    </submittedName>
</protein>
<gene>
    <name evidence="5" type="ORF">GAH_00640</name>
</gene>
<reference evidence="5 6" key="1">
    <citation type="submission" date="2015-04" db="EMBL/GenBank/DDBJ databases">
        <title>The complete genome sequence of the hyperthermophilic, obligate iron-reducing archaeon Geoglobus ahangari strain 234T.</title>
        <authorList>
            <person name="Manzella M.P."/>
            <person name="Holmes D.E."/>
            <person name="Rocheleau J.M."/>
            <person name="Chung A."/>
            <person name="Reguera G."/>
            <person name="Kashefi K."/>
        </authorList>
    </citation>
    <scope>NUCLEOTIDE SEQUENCE [LARGE SCALE GENOMIC DNA]</scope>
    <source>
        <strain evidence="5 6">234</strain>
    </source>
</reference>
<keyword evidence="5" id="KW-0378">Hydrolase</keyword>
<dbReference type="InterPro" id="IPR003593">
    <property type="entry name" value="AAA+_ATPase"/>
</dbReference>
<dbReference type="Pfam" id="PF00005">
    <property type="entry name" value="ABC_tran"/>
    <property type="match status" value="1"/>
</dbReference>
<keyword evidence="2" id="KW-0547">Nucleotide-binding</keyword>
<name>A0A0F7DC09_9EURY</name>
<dbReference type="InParanoid" id="A0A0F7DC09"/>
<dbReference type="PROSITE" id="PS00211">
    <property type="entry name" value="ABC_TRANSPORTER_1"/>
    <property type="match status" value="1"/>
</dbReference>
<dbReference type="GO" id="GO:0005524">
    <property type="term" value="F:ATP binding"/>
    <property type="evidence" value="ECO:0007669"/>
    <property type="project" value="UniProtKB-KW"/>
</dbReference>
<evidence type="ECO:0000313" key="5">
    <source>
        <dbReference type="EMBL" id="AKG92021.1"/>
    </source>
</evidence>
<keyword evidence="1" id="KW-0813">Transport</keyword>
<evidence type="ECO:0000256" key="1">
    <source>
        <dbReference type="ARBA" id="ARBA00022448"/>
    </source>
</evidence>
<keyword evidence="3" id="KW-0067">ATP-binding</keyword>
<proteinExistence type="predicted"/>
<dbReference type="CDD" id="cd03260">
    <property type="entry name" value="ABC_PstB_phosphate_transporter"/>
    <property type="match status" value="1"/>
</dbReference>
<dbReference type="GO" id="GO:0016887">
    <property type="term" value="F:ATP hydrolysis activity"/>
    <property type="evidence" value="ECO:0007669"/>
    <property type="project" value="InterPro"/>
</dbReference>
<dbReference type="HOGENOM" id="CLU_000604_1_22_2"/>
<dbReference type="GO" id="GO:0016020">
    <property type="term" value="C:membrane"/>
    <property type="evidence" value="ECO:0007669"/>
    <property type="project" value="InterPro"/>
</dbReference>